<accession>A0ACB9QXB1</accession>
<evidence type="ECO:0000313" key="2">
    <source>
        <dbReference type="Proteomes" id="UP001057402"/>
    </source>
</evidence>
<gene>
    <name evidence="1" type="ORF">MLD38_018258</name>
</gene>
<dbReference type="EMBL" id="CM042884">
    <property type="protein sequence ID" value="KAI4369858.1"/>
    <property type="molecule type" value="Genomic_DNA"/>
</dbReference>
<reference evidence="2" key="1">
    <citation type="journal article" date="2023" name="Front. Plant Sci.">
        <title>Chromosomal-level genome assembly of Melastoma candidum provides insights into trichome evolution.</title>
        <authorList>
            <person name="Zhong Y."/>
            <person name="Wu W."/>
            <person name="Sun C."/>
            <person name="Zou P."/>
            <person name="Liu Y."/>
            <person name="Dai S."/>
            <person name="Zhou R."/>
        </authorList>
    </citation>
    <scope>NUCLEOTIDE SEQUENCE [LARGE SCALE GENOMIC DNA]</scope>
</reference>
<name>A0ACB9QXB1_9MYRT</name>
<dbReference type="Proteomes" id="UP001057402">
    <property type="component" value="Chromosome 5"/>
</dbReference>
<organism evidence="1 2">
    <name type="scientific">Melastoma candidum</name>
    <dbReference type="NCBI Taxonomy" id="119954"/>
    <lineage>
        <taxon>Eukaryota</taxon>
        <taxon>Viridiplantae</taxon>
        <taxon>Streptophyta</taxon>
        <taxon>Embryophyta</taxon>
        <taxon>Tracheophyta</taxon>
        <taxon>Spermatophyta</taxon>
        <taxon>Magnoliopsida</taxon>
        <taxon>eudicotyledons</taxon>
        <taxon>Gunneridae</taxon>
        <taxon>Pentapetalae</taxon>
        <taxon>rosids</taxon>
        <taxon>malvids</taxon>
        <taxon>Myrtales</taxon>
        <taxon>Melastomataceae</taxon>
        <taxon>Melastomatoideae</taxon>
        <taxon>Melastomateae</taxon>
        <taxon>Melastoma</taxon>
    </lineage>
</organism>
<protein>
    <submittedName>
        <fullName evidence="1">Uncharacterized protein</fullName>
    </submittedName>
</protein>
<proteinExistence type="predicted"/>
<comment type="caution">
    <text evidence="1">The sequence shown here is derived from an EMBL/GenBank/DDBJ whole genome shotgun (WGS) entry which is preliminary data.</text>
</comment>
<keyword evidence="2" id="KW-1185">Reference proteome</keyword>
<sequence length="308" mass="34755">MEESADVPVQGSGSDDEETGGKRFFACYLLTSLSPRHKGHTYIGFTVNPRRRIRQHNGELKSGAWRTKSKRPWEMVICIYGFPTHVSALQFEWAWQHPRESLAVRKVAESYKSFSGVANKIKLAYSMLNVSKWQSMNITVNYFSTKYKKHSAGCPSLPKCMRVEICQMDDLPCYGGLEYFVKDNDSECEVKGDENGPARDLEDNINTCPLSTYENSAKEFSCSVSSSCSVQASEDIETPPQSKAQLEQIPPTPTINERARHNEGLVLQEIEIIDIFTPSPEQRAPFGKRSRITPDIIDLTKSPVFIQL</sequence>
<evidence type="ECO:0000313" key="1">
    <source>
        <dbReference type="EMBL" id="KAI4369858.1"/>
    </source>
</evidence>